<proteinExistence type="predicted"/>
<name>A0A2P2N385_RHIMU</name>
<dbReference type="EMBL" id="GGEC01056433">
    <property type="protein sequence ID" value="MBX36917.1"/>
    <property type="molecule type" value="Transcribed_RNA"/>
</dbReference>
<sequence length="57" mass="6392">MLGHMMGFASSDQKRRLNHLSSPGCKSGCMHLDLLLQAENLITNFSNQVFQFICFSS</sequence>
<evidence type="ECO:0000313" key="1">
    <source>
        <dbReference type="EMBL" id="MBX36917.1"/>
    </source>
</evidence>
<protein>
    <submittedName>
        <fullName evidence="1">Uncharacterized protein</fullName>
    </submittedName>
</protein>
<dbReference type="AlphaFoldDB" id="A0A2P2N385"/>
<accession>A0A2P2N385</accession>
<reference evidence="1" key="1">
    <citation type="submission" date="2018-02" db="EMBL/GenBank/DDBJ databases">
        <title>Rhizophora mucronata_Transcriptome.</title>
        <authorList>
            <person name="Meera S.P."/>
            <person name="Sreeshan A."/>
            <person name="Augustine A."/>
        </authorList>
    </citation>
    <scope>NUCLEOTIDE SEQUENCE</scope>
    <source>
        <tissue evidence="1">Leaf</tissue>
    </source>
</reference>
<organism evidence="1">
    <name type="scientific">Rhizophora mucronata</name>
    <name type="common">Asiatic mangrove</name>
    <dbReference type="NCBI Taxonomy" id="61149"/>
    <lineage>
        <taxon>Eukaryota</taxon>
        <taxon>Viridiplantae</taxon>
        <taxon>Streptophyta</taxon>
        <taxon>Embryophyta</taxon>
        <taxon>Tracheophyta</taxon>
        <taxon>Spermatophyta</taxon>
        <taxon>Magnoliopsida</taxon>
        <taxon>eudicotyledons</taxon>
        <taxon>Gunneridae</taxon>
        <taxon>Pentapetalae</taxon>
        <taxon>rosids</taxon>
        <taxon>fabids</taxon>
        <taxon>Malpighiales</taxon>
        <taxon>Rhizophoraceae</taxon>
        <taxon>Rhizophora</taxon>
    </lineage>
</organism>